<feature type="transmembrane region" description="Helical" evidence="6">
    <location>
        <begin position="208"/>
        <end position="228"/>
    </location>
</feature>
<dbReference type="InterPro" id="IPR011701">
    <property type="entry name" value="MFS"/>
</dbReference>
<dbReference type="SUPFAM" id="SSF103473">
    <property type="entry name" value="MFS general substrate transporter"/>
    <property type="match status" value="1"/>
</dbReference>
<dbReference type="Proteomes" id="UP000799324">
    <property type="component" value="Unassembled WGS sequence"/>
</dbReference>
<organism evidence="8 9">
    <name type="scientific">Lophiostoma macrostomum CBS 122681</name>
    <dbReference type="NCBI Taxonomy" id="1314788"/>
    <lineage>
        <taxon>Eukaryota</taxon>
        <taxon>Fungi</taxon>
        <taxon>Dikarya</taxon>
        <taxon>Ascomycota</taxon>
        <taxon>Pezizomycotina</taxon>
        <taxon>Dothideomycetes</taxon>
        <taxon>Pleosporomycetidae</taxon>
        <taxon>Pleosporales</taxon>
        <taxon>Lophiostomataceae</taxon>
        <taxon>Lophiostoma</taxon>
    </lineage>
</organism>
<dbReference type="EMBL" id="MU004456">
    <property type="protein sequence ID" value="KAF2650411.1"/>
    <property type="molecule type" value="Genomic_DNA"/>
</dbReference>
<accession>A0A6A6STW4</accession>
<dbReference type="PROSITE" id="PS50850">
    <property type="entry name" value="MFS"/>
    <property type="match status" value="1"/>
</dbReference>
<evidence type="ECO:0000256" key="3">
    <source>
        <dbReference type="ARBA" id="ARBA00022692"/>
    </source>
</evidence>
<dbReference type="Gene3D" id="1.20.1250.20">
    <property type="entry name" value="MFS general substrate transporter like domains"/>
    <property type="match status" value="2"/>
</dbReference>
<proteinExistence type="predicted"/>
<feature type="transmembrane region" description="Helical" evidence="6">
    <location>
        <begin position="313"/>
        <end position="333"/>
    </location>
</feature>
<evidence type="ECO:0000256" key="6">
    <source>
        <dbReference type="SAM" id="Phobius"/>
    </source>
</evidence>
<dbReference type="AlphaFoldDB" id="A0A6A6STW4"/>
<keyword evidence="4 6" id="KW-1133">Transmembrane helix</keyword>
<evidence type="ECO:0000259" key="7">
    <source>
        <dbReference type="PROSITE" id="PS50850"/>
    </source>
</evidence>
<dbReference type="Pfam" id="PF07690">
    <property type="entry name" value="MFS_1"/>
    <property type="match status" value="1"/>
</dbReference>
<dbReference type="InterPro" id="IPR036259">
    <property type="entry name" value="MFS_trans_sf"/>
</dbReference>
<dbReference type="OrthoDB" id="2985014at2759"/>
<dbReference type="GO" id="GO:0022857">
    <property type="term" value="F:transmembrane transporter activity"/>
    <property type="evidence" value="ECO:0007669"/>
    <property type="project" value="InterPro"/>
</dbReference>
<evidence type="ECO:0000313" key="9">
    <source>
        <dbReference type="Proteomes" id="UP000799324"/>
    </source>
</evidence>
<dbReference type="InterPro" id="IPR020846">
    <property type="entry name" value="MFS_dom"/>
</dbReference>
<dbReference type="PANTHER" id="PTHR43791">
    <property type="entry name" value="PERMEASE-RELATED"/>
    <property type="match status" value="1"/>
</dbReference>
<evidence type="ECO:0000256" key="2">
    <source>
        <dbReference type="ARBA" id="ARBA00022448"/>
    </source>
</evidence>
<evidence type="ECO:0000256" key="5">
    <source>
        <dbReference type="ARBA" id="ARBA00023136"/>
    </source>
</evidence>
<keyword evidence="5 6" id="KW-0472">Membrane</keyword>
<sequence>MLELDESHIADEGLIGSREALTQDESADSQEDPRLERHVKWKLDATILPLLVSVQFLAQMGKSDLGNAQVAGLSDELKLTPKGYSNLSIMLNVGYLVFQLPGTMLLKKIGPSYQFGIAMISWGMFSCCVVAAHSLGAMMALRLLVGASEAFIHGTLIYLSFWYRYDELATRGALFDGSSALAGAFNGLISHRIQVDLDGHNGWRAWRWIFLVEGILPIAWGFVVLIFLPSTPETVQGIFTAAEKNIIIRRSRSAHNTGDDTIRFKAILEVLTSPVFWLTTGMNCGVNLTTGSLANFLPPILDGLGYEGEKAQLMSAIVYACAFVQTMITARIADKTNHRGFLIIANTGLSLVGFGMLLGLDQPASRFAGTCILTAAMYPCLMLVLVWLAMNMPGYSHRTSAVAMTRVVCDFTAQITAQATDGGVKKQFASDIATTSTNHV</sequence>
<feature type="transmembrane region" description="Helical" evidence="6">
    <location>
        <begin position="340"/>
        <end position="360"/>
    </location>
</feature>
<protein>
    <submittedName>
        <fullName evidence="8">MFS general substrate transporter</fullName>
    </submittedName>
</protein>
<evidence type="ECO:0000256" key="1">
    <source>
        <dbReference type="ARBA" id="ARBA00004141"/>
    </source>
</evidence>
<feature type="transmembrane region" description="Helical" evidence="6">
    <location>
        <begin position="366"/>
        <end position="390"/>
    </location>
</feature>
<feature type="domain" description="Major facilitator superfamily (MFS) profile" evidence="7">
    <location>
        <begin position="47"/>
        <end position="440"/>
    </location>
</feature>
<name>A0A6A6STW4_9PLEO</name>
<dbReference type="GO" id="GO:0016020">
    <property type="term" value="C:membrane"/>
    <property type="evidence" value="ECO:0007669"/>
    <property type="project" value="UniProtKB-SubCell"/>
</dbReference>
<keyword evidence="2" id="KW-0813">Transport</keyword>
<evidence type="ECO:0000313" key="8">
    <source>
        <dbReference type="EMBL" id="KAF2650411.1"/>
    </source>
</evidence>
<dbReference type="PANTHER" id="PTHR43791:SF36">
    <property type="entry name" value="TRANSPORTER, PUTATIVE (AFU_ORTHOLOGUE AFUA_6G08340)-RELATED"/>
    <property type="match status" value="1"/>
</dbReference>
<gene>
    <name evidence="8" type="ORF">K491DRAFT_771064</name>
</gene>
<feature type="transmembrane region" description="Helical" evidence="6">
    <location>
        <begin position="143"/>
        <end position="163"/>
    </location>
</feature>
<keyword evidence="3 6" id="KW-0812">Transmembrane</keyword>
<reference evidence="8" key="1">
    <citation type="journal article" date="2020" name="Stud. Mycol.">
        <title>101 Dothideomycetes genomes: a test case for predicting lifestyles and emergence of pathogens.</title>
        <authorList>
            <person name="Haridas S."/>
            <person name="Albert R."/>
            <person name="Binder M."/>
            <person name="Bloem J."/>
            <person name="Labutti K."/>
            <person name="Salamov A."/>
            <person name="Andreopoulos B."/>
            <person name="Baker S."/>
            <person name="Barry K."/>
            <person name="Bills G."/>
            <person name="Bluhm B."/>
            <person name="Cannon C."/>
            <person name="Castanera R."/>
            <person name="Culley D."/>
            <person name="Daum C."/>
            <person name="Ezra D."/>
            <person name="Gonzalez J."/>
            <person name="Henrissat B."/>
            <person name="Kuo A."/>
            <person name="Liang C."/>
            <person name="Lipzen A."/>
            <person name="Lutzoni F."/>
            <person name="Magnuson J."/>
            <person name="Mondo S."/>
            <person name="Nolan M."/>
            <person name="Ohm R."/>
            <person name="Pangilinan J."/>
            <person name="Park H.-J."/>
            <person name="Ramirez L."/>
            <person name="Alfaro M."/>
            <person name="Sun H."/>
            <person name="Tritt A."/>
            <person name="Yoshinaga Y."/>
            <person name="Zwiers L.-H."/>
            <person name="Turgeon B."/>
            <person name="Goodwin S."/>
            <person name="Spatafora J."/>
            <person name="Crous P."/>
            <person name="Grigoriev I."/>
        </authorList>
    </citation>
    <scope>NUCLEOTIDE SEQUENCE</scope>
    <source>
        <strain evidence="8">CBS 122681</strain>
    </source>
</reference>
<keyword evidence="9" id="KW-1185">Reference proteome</keyword>
<feature type="transmembrane region" description="Helical" evidence="6">
    <location>
        <begin position="112"/>
        <end position="131"/>
    </location>
</feature>
<comment type="subcellular location">
    <subcellularLocation>
        <location evidence="1">Membrane</location>
        <topology evidence="1">Multi-pass membrane protein</topology>
    </subcellularLocation>
</comment>
<evidence type="ECO:0000256" key="4">
    <source>
        <dbReference type="ARBA" id="ARBA00022989"/>
    </source>
</evidence>